<dbReference type="AlphaFoldDB" id="A0A6G1GPA0"/>
<name>A0A6G1GPA0_9PEZI</name>
<organism evidence="2 3">
    <name type="scientific">Aulographum hederae CBS 113979</name>
    <dbReference type="NCBI Taxonomy" id="1176131"/>
    <lineage>
        <taxon>Eukaryota</taxon>
        <taxon>Fungi</taxon>
        <taxon>Dikarya</taxon>
        <taxon>Ascomycota</taxon>
        <taxon>Pezizomycotina</taxon>
        <taxon>Dothideomycetes</taxon>
        <taxon>Pleosporomycetidae</taxon>
        <taxon>Aulographales</taxon>
        <taxon>Aulographaceae</taxon>
    </lineage>
</organism>
<protein>
    <submittedName>
        <fullName evidence="2">Uncharacterized protein</fullName>
    </submittedName>
</protein>
<evidence type="ECO:0000256" key="1">
    <source>
        <dbReference type="SAM" id="MobiDB-lite"/>
    </source>
</evidence>
<accession>A0A6G1GPA0</accession>
<feature type="region of interest" description="Disordered" evidence="1">
    <location>
        <begin position="119"/>
        <end position="145"/>
    </location>
</feature>
<keyword evidence="3" id="KW-1185">Reference proteome</keyword>
<evidence type="ECO:0000313" key="2">
    <source>
        <dbReference type="EMBL" id="KAF1982568.1"/>
    </source>
</evidence>
<proteinExistence type="predicted"/>
<evidence type="ECO:0000313" key="3">
    <source>
        <dbReference type="Proteomes" id="UP000800041"/>
    </source>
</evidence>
<dbReference type="Proteomes" id="UP000800041">
    <property type="component" value="Unassembled WGS sequence"/>
</dbReference>
<dbReference type="OrthoDB" id="2384350at2759"/>
<feature type="region of interest" description="Disordered" evidence="1">
    <location>
        <begin position="166"/>
        <end position="189"/>
    </location>
</feature>
<dbReference type="EMBL" id="ML977183">
    <property type="protein sequence ID" value="KAF1982568.1"/>
    <property type="molecule type" value="Genomic_DNA"/>
</dbReference>
<reference evidence="2" key="1">
    <citation type="journal article" date="2020" name="Stud. Mycol.">
        <title>101 Dothideomycetes genomes: a test case for predicting lifestyles and emergence of pathogens.</title>
        <authorList>
            <person name="Haridas S."/>
            <person name="Albert R."/>
            <person name="Binder M."/>
            <person name="Bloem J."/>
            <person name="Labutti K."/>
            <person name="Salamov A."/>
            <person name="Andreopoulos B."/>
            <person name="Baker S."/>
            <person name="Barry K."/>
            <person name="Bills G."/>
            <person name="Bluhm B."/>
            <person name="Cannon C."/>
            <person name="Castanera R."/>
            <person name="Culley D."/>
            <person name="Daum C."/>
            <person name="Ezra D."/>
            <person name="Gonzalez J."/>
            <person name="Henrissat B."/>
            <person name="Kuo A."/>
            <person name="Liang C."/>
            <person name="Lipzen A."/>
            <person name="Lutzoni F."/>
            <person name="Magnuson J."/>
            <person name="Mondo S."/>
            <person name="Nolan M."/>
            <person name="Ohm R."/>
            <person name="Pangilinan J."/>
            <person name="Park H.-J."/>
            <person name="Ramirez L."/>
            <person name="Alfaro M."/>
            <person name="Sun H."/>
            <person name="Tritt A."/>
            <person name="Yoshinaga Y."/>
            <person name="Zwiers L.-H."/>
            <person name="Turgeon B."/>
            <person name="Goodwin S."/>
            <person name="Spatafora J."/>
            <person name="Crous P."/>
            <person name="Grigoriev I."/>
        </authorList>
    </citation>
    <scope>NUCLEOTIDE SEQUENCE</scope>
    <source>
        <strain evidence="2">CBS 113979</strain>
    </source>
</reference>
<sequence>MPSCERYNARLPEAPYAINLSHIPGSNASSPVSISRPTTSLPLTNLTTNKCTITAVPPTPSGLKASIYHPVPIPSTPTATLNLGTSQMAIKTLSQTVGSKPRQQATATSNWSFTLSPMQEDEENKENMQPPPTAPSKLSTNPFAGSKAVGLTTPIKFDTAAFKAANESSNKKKSAGKTPPASVNANVNANAETPETPYYLDHPEKLVQMTCPPKQTSQGGGGGFLATGEAETPLRERLMAARRRSMEFAPRVSSPLRKGLF</sequence>
<gene>
    <name evidence="2" type="ORF">K402DRAFT_397474</name>
</gene>